<evidence type="ECO:0008006" key="3">
    <source>
        <dbReference type="Google" id="ProtNLM"/>
    </source>
</evidence>
<dbReference type="Proteomes" id="UP000027002">
    <property type="component" value="Chromosome 5"/>
</dbReference>
<evidence type="ECO:0000313" key="1">
    <source>
        <dbReference type="EMBL" id="QUC22530.1"/>
    </source>
</evidence>
<dbReference type="GeneID" id="66067548"/>
<dbReference type="KEGG" id="uvi:66067548"/>
<dbReference type="AlphaFoldDB" id="A0A8E5HW79"/>
<proteinExistence type="predicted"/>
<accession>A0A8E5HW79</accession>
<organism evidence="1 2">
    <name type="scientific">Ustilaginoidea virens</name>
    <name type="common">Rice false smut fungus</name>
    <name type="synonym">Villosiclava virens</name>
    <dbReference type="NCBI Taxonomy" id="1159556"/>
    <lineage>
        <taxon>Eukaryota</taxon>
        <taxon>Fungi</taxon>
        <taxon>Dikarya</taxon>
        <taxon>Ascomycota</taxon>
        <taxon>Pezizomycotina</taxon>
        <taxon>Sordariomycetes</taxon>
        <taxon>Hypocreomycetidae</taxon>
        <taxon>Hypocreales</taxon>
        <taxon>Clavicipitaceae</taxon>
        <taxon>Ustilaginoidea</taxon>
    </lineage>
</organism>
<dbReference type="PANTHER" id="PTHR11439:SF438">
    <property type="entry name" value="REVERSE TRANSCRIPTASE TY1_COPIA-TYPE DOMAIN-CONTAINING PROTEIN"/>
    <property type="match status" value="1"/>
</dbReference>
<gene>
    <name evidence="1" type="ORF">UV8b_06771</name>
</gene>
<reference evidence="1" key="1">
    <citation type="submission" date="2020-03" db="EMBL/GenBank/DDBJ databases">
        <title>A mixture of massive structural variations and highly conserved coding sequences in Ustilaginoidea virens genome.</title>
        <authorList>
            <person name="Zhang K."/>
            <person name="Zhao Z."/>
            <person name="Zhang Z."/>
            <person name="Li Y."/>
            <person name="Hsiang T."/>
            <person name="Sun W."/>
        </authorList>
    </citation>
    <scope>NUCLEOTIDE SEQUENCE</scope>
    <source>
        <strain evidence="1">UV-8b</strain>
    </source>
</reference>
<protein>
    <recommendedName>
        <fullName evidence="3">Polyprotein</fullName>
    </recommendedName>
</protein>
<keyword evidence="2" id="KW-1185">Reference proteome</keyword>
<sequence length="147" mass="16635">MYLYIIRYLAIQYTVIQQPSDDIQQQPSTKELLISSDATFADDKKTRKSTQSSFFSLFGGPIGWEATKQHTITISSTEAELLALSSTAKTTISVTRLMEQLGLKLDHKVTIECDNLQAIRLVTTTMPRINTALKHVDIHNSWLRQAY</sequence>
<dbReference type="RefSeq" id="XP_043000203.1">
    <property type="nucleotide sequence ID" value="XM_043144268.1"/>
</dbReference>
<dbReference type="CDD" id="cd09272">
    <property type="entry name" value="RNase_HI_RT_Ty1"/>
    <property type="match status" value="1"/>
</dbReference>
<evidence type="ECO:0000313" key="2">
    <source>
        <dbReference type="Proteomes" id="UP000027002"/>
    </source>
</evidence>
<dbReference type="PANTHER" id="PTHR11439">
    <property type="entry name" value="GAG-POL-RELATED RETROTRANSPOSON"/>
    <property type="match status" value="1"/>
</dbReference>
<dbReference type="OrthoDB" id="4941404at2759"/>
<dbReference type="EMBL" id="CP072757">
    <property type="protein sequence ID" value="QUC22530.1"/>
    <property type="molecule type" value="Genomic_DNA"/>
</dbReference>
<name>A0A8E5HW79_USTVR</name>